<feature type="non-terminal residue" evidence="2">
    <location>
        <position position="1"/>
    </location>
</feature>
<organism evidence="2 3">
    <name type="scientific">Bacteroides cellulosilyticus DSM 14838</name>
    <dbReference type="NCBI Taxonomy" id="537012"/>
    <lineage>
        <taxon>Bacteria</taxon>
        <taxon>Pseudomonadati</taxon>
        <taxon>Bacteroidota</taxon>
        <taxon>Bacteroidia</taxon>
        <taxon>Bacteroidales</taxon>
        <taxon>Bacteroidaceae</taxon>
        <taxon>Bacteroides</taxon>
    </lineage>
</organism>
<comment type="caution">
    <text evidence="2">The sequence shown here is derived from an EMBL/GenBank/DDBJ whole genome shotgun (WGS) entry which is preliminary data.</text>
</comment>
<evidence type="ECO:0000313" key="2">
    <source>
        <dbReference type="EMBL" id="EEF89277.1"/>
    </source>
</evidence>
<keyword evidence="1" id="KW-0812">Transmembrane</keyword>
<evidence type="ECO:0000256" key="1">
    <source>
        <dbReference type="SAM" id="Phobius"/>
    </source>
</evidence>
<dbReference type="HOGENOM" id="CLU_3243495_0_0_10"/>
<name>E2NFM3_9BACE</name>
<evidence type="ECO:0000313" key="3">
    <source>
        <dbReference type="Proteomes" id="UP000003711"/>
    </source>
</evidence>
<keyword evidence="1" id="KW-1133">Transmembrane helix</keyword>
<dbReference type="AlphaFoldDB" id="E2NFM3"/>
<protein>
    <submittedName>
        <fullName evidence="2">Uncharacterized protein</fullName>
    </submittedName>
</protein>
<accession>E2NFM3</accession>
<proteinExistence type="predicted"/>
<sequence length="43" mass="4676">HNPRKRRARALATGCFARAYMAVAIAMEMTAIAMLVPATAQSR</sequence>
<gene>
    <name evidence="2" type="ORF">BACCELL_03095</name>
</gene>
<feature type="transmembrane region" description="Helical" evidence="1">
    <location>
        <begin position="20"/>
        <end position="40"/>
    </location>
</feature>
<dbReference type="Proteomes" id="UP000003711">
    <property type="component" value="Unassembled WGS sequence"/>
</dbReference>
<reference evidence="2 3" key="1">
    <citation type="submission" date="2008-12" db="EMBL/GenBank/DDBJ databases">
        <authorList>
            <person name="Fulton L."/>
            <person name="Clifton S."/>
            <person name="Fulton B."/>
            <person name="Xu J."/>
            <person name="Minx P."/>
            <person name="Pepin K.H."/>
            <person name="Johnson M."/>
            <person name="Bhonagiri V."/>
            <person name="Nash W.E."/>
            <person name="Mardis E.R."/>
            <person name="Wilson R.K."/>
        </authorList>
    </citation>
    <scope>NUCLEOTIDE SEQUENCE [LARGE SCALE GENOMIC DNA]</scope>
    <source>
        <strain evidence="2 3">DSM 14838</strain>
    </source>
</reference>
<reference evidence="2 3" key="2">
    <citation type="submission" date="2009-01" db="EMBL/GenBank/DDBJ databases">
        <title>Draft genome sequence of Bacteroides cellulosilyticus (DSM 14838).</title>
        <authorList>
            <person name="Sudarsanam P."/>
            <person name="Ley R."/>
            <person name="Guruge J."/>
            <person name="Turnbaugh P.J."/>
            <person name="Mahowald M."/>
            <person name="Liep D."/>
            <person name="Gordon J."/>
        </authorList>
    </citation>
    <scope>NUCLEOTIDE SEQUENCE [LARGE SCALE GENOMIC DNA]</scope>
    <source>
        <strain evidence="2 3">DSM 14838</strain>
    </source>
</reference>
<keyword evidence="1" id="KW-0472">Membrane</keyword>
<dbReference type="EMBL" id="ACCH01000220">
    <property type="protein sequence ID" value="EEF89277.1"/>
    <property type="molecule type" value="Genomic_DNA"/>
</dbReference>